<protein>
    <recommendedName>
        <fullName evidence="3">Transcriptional regulator</fullName>
    </recommendedName>
</protein>
<reference evidence="1 2" key="1">
    <citation type="journal article" date="2014" name="PLoS ONE">
        <title>Genome Sequence of Candidatus Nitrososphaera evergladensis from Group I.1b Enriched from Everglades Soil Reveals Novel Genomic Features of the Ammonia-Oxidizing Archaea.</title>
        <authorList>
            <person name="Zhalnina K.V."/>
            <person name="Dias R."/>
            <person name="Leonard M.T."/>
            <person name="Dorr de Quadros P."/>
            <person name="Camargo F.A."/>
            <person name="Drew J.C."/>
            <person name="Farmerie W.G."/>
            <person name="Daroub S.H."/>
            <person name="Triplett E.W."/>
        </authorList>
    </citation>
    <scope>NUCLEOTIDE SEQUENCE [LARGE SCALE GENOMIC DNA]</scope>
    <source>
        <strain evidence="1 2">SR1</strain>
    </source>
</reference>
<dbReference type="InterPro" id="IPR036388">
    <property type="entry name" value="WH-like_DNA-bd_sf"/>
</dbReference>
<evidence type="ECO:0008006" key="3">
    <source>
        <dbReference type="Google" id="ProtNLM"/>
    </source>
</evidence>
<evidence type="ECO:0000313" key="2">
    <source>
        <dbReference type="Proteomes" id="UP000028194"/>
    </source>
</evidence>
<dbReference type="HOGENOM" id="CLU_2313654_0_0_2"/>
<dbReference type="KEGG" id="nev:NTE_03384"/>
<dbReference type="InterPro" id="IPR036390">
    <property type="entry name" value="WH_DNA-bd_sf"/>
</dbReference>
<dbReference type="Gene3D" id="1.10.10.10">
    <property type="entry name" value="Winged helix-like DNA-binding domain superfamily/Winged helix DNA-binding domain"/>
    <property type="match status" value="1"/>
</dbReference>
<accession>A0A075MXS6</accession>
<keyword evidence="2" id="KW-1185">Reference proteome</keyword>
<dbReference type="EMBL" id="CP007174">
    <property type="protein sequence ID" value="AIF85412.1"/>
    <property type="molecule type" value="Genomic_DNA"/>
</dbReference>
<dbReference type="Proteomes" id="UP000028194">
    <property type="component" value="Chromosome"/>
</dbReference>
<sequence length="111" mass="13003">MSNTLDQISFEPLTSSEFEDFGKGTAKKRFYEVLAHIDEKGSMHYNDVMRYAFEQKLVRSRASITIILNGLTKMGLLERTVMDSRPMRTTYDLTRKVRSILELMKQVERNF</sequence>
<dbReference type="SUPFAM" id="SSF46785">
    <property type="entry name" value="Winged helix' DNA-binding domain"/>
    <property type="match status" value="1"/>
</dbReference>
<organism evidence="1 2">
    <name type="scientific">Candidatus Nitrososphaera evergladensis SR1</name>
    <dbReference type="NCBI Taxonomy" id="1459636"/>
    <lineage>
        <taxon>Archaea</taxon>
        <taxon>Nitrososphaerota</taxon>
        <taxon>Nitrososphaeria</taxon>
        <taxon>Nitrososphaerales</taxon>
        <taxon>Nitrososphaeraceae</taxon>
        <taxon>Nitrososphaera</taxon>
    </lineage>
</organism>
<dbReference type="AlphaFoldDB" id="A0A075MXS6"/>
<evidence type="ECO:0000313" key="1">
    <source>
        <dbReference type="EMBL" id="AIF85412.1"/>
    </source>
</evidence>
<gene>
    <name evidence="1" type="ORF">NTE_03384</name>
</gene>
<proteinExistence type="predicted"/>
<name>A0A075MXS6_9ARCH</name>